<evidence type="ECO:0000256" key="1">
    <source>
        <dbReference type="SAM" id="Phobius"/>
    </source>
</evidence>
<keyword evidence="1" id="KW-0812">Transmembrane</keyword>
<proteinExistence type="predicted"/>
<reference evidence="3" key="1">
    <citation type="submission" date="2016-06" db="EMBL/GenBank/DDBJ databases">
        <title>Parallel loss of symbiosis genes in relatives of nitrogen-fixing non-legume Parasponia.</title>
        <authorList>
            <person name="Van Velzen R."/>
            <person name="Holmer R."/>
            <person name="Bu F."/>
            <person name="Rutten L."/>
            <person name="Van Zeijl A."/>
            <person name="Liu W."/>
            <person name="Santuari L."/>
            <person name="Cao Q."/>
            <person name="Sharma T."/>
            <person name="Shen D."/>
            <person name="Roswanjaya Y."/>
            <person name="Wardhani T."/>
            <person name="Kalhor M.S."/>
            <person name="Jansen J."/>
            <person name="Van den Hoogen J."/>
            <person name="Gungor B."/>
            <person name="Hartog M."/>
            <person name="Hontelez J."/>
            <person name="Verver J."/>
            <person name="Yang W.-C."/>
            <person name="Schijlen E."/>
            <person name="Repin R."/>
            <person name="Schilthuizen M."/>
            <person name="Schranz E."/>
            <person name="Heidstra R."/>
            <person name="Miyata K."/>
            <person name="Fedorova E."/>
            <person name="Kohlen W."/>
            <person name="Bisseling T."/>
            <person name="Smit S."/>
            <person name="Geurts R."/>
        </authorList>
    </citation>
    <scope>NUCLEOTIDE SEQUENCE [LARGE SCALE GENOMIC DNA]</scope>
    <source>
        <strain evidence="3">cv. WU1-14</strain>
    </source>
</reference>
<evidence type="ECO:0000313" key="3">
    <source>
        <dbReference type="Proteomes" id="UP000237105"/>
    </source>
</evidence>
<evidence type="ECO:0008006" key="4">
    <source>
        <dbReference type="Google" id="ProtNLM"/>
    </source>
</evidence>
<feature type="transmembrane region" description="Helical" evidence="1">
    <location>
        <begin position="53"/>
        <end position="76"/>
    </location>
</feature>
<name>A0A2P5D0Q9_PARAD</name>
<keyword evidence="1" id="KW-0472">Membrane</keyword>
<evidence type="ECO:0000313" key="2">
    <source>
        <dbReference type="EMBL" id="PON66886.1"/>
    </source>
</evidence>
<comment type="caution">
    <text evidence="2">The sequence shown here is derived from an EMBL/GenBank/DDBJ whole genome shotgun (WGS) entry which is preliminary data.</text>
</comment>
<sequence length="138" mass="15848">MGAIWKAIKKNKKDFLHLIGVLIKKNTESFHKSLTKIPTEQKAKIKPSVKIRIFCLLLYLFILFKLFLLNTLFLGYKSTSSIKMLAITSHLVYPKALTTPLKIYIRTKRMSLVNTSSSMTGMRKVLTFLVLVVLFLLI</sequence>
<dbReference type="AlphaFoldDB" id="A0A2P5D0Q9"/>
<feature type="transmembrane region" description="Helical" evidence="1">
    <location>
        <begin position="121"/>
        <end position="137"/>
    </location>
</feature>
<protein>
    <recommendedName>
        <fullName evidence="4">Transmembrane protein</fullName>
    </recommendedName>
</protein>
<dbReference type="EMBL" id="JXTB01000076">
    <property type="protein sequence ID" value="PON66886.1"/>
    <property type="molecule type" value="Genomic_DNA"/>
</dbReference>
<gene>
    <name evidence="2" type="ORF">PanWU01x14_106720</name>
</gene>
<accession>A0A2P5D0Q9</accession>
<keyword evidence="3" id="KW-1185">Reference proteome</keyword>
<keyword evidence="1" id="KW-1133">Transmembrane helix</keyword>
<organism evidence="2 3">
    <name type="scientific">Parasponia andersonii</name>
    <name type="common">Sponia andersonii</name>
    <dbReference type="NCBI Taxonomy" id="3476"/>
    <lineage>
        <taxon>Eukaryota</taxon>
        <taxon>Viridiplantae</taxon>
        <taxon>Streptophyta</taxon>
        <taxon>Embryophyta</taxon>
        <taxon>Tracheophyta</taxon>
        <taxon>Spermatophyta</taxon>
        <taxon>Magnoliopsida</taxon>
        <taxon>eudicotyledons</taxon>
        <taxon>Gunneridae</taxon>
        <taxon>Pentapetalae</taxon>
        <taxon>rosids</taxon>
        <taxon>fabids</taxon>
        <taxon>Rosales</taxon>
        <taxon>Cannabaceae</taxon>
        <taxon>Parasponia</taxon>
    </lineage>
</organism>
<dbReference type="Proteomes" id="UP000237105">
    <property type="component" value="Unassembled WGS sequence"/>
</dbReference>